<evidence type="ECO:0000313" key="3">
    <source>
        <dbReference type="Proteomes" id="UP000322454"/>
    </source>
</evidence>
<proteinExistence type="predicted"/>
<dbReference type="InterPro" id="IPR027417">
    <property type="entry name" value="P-loop_NTPase"/>
</dbReference>
<reference evidence="2 3" key="1">
    <citation type="submission" date="2019-01" db="EMBL/GenBank/DDBJ databases">
        <title>Insights into ecological role of a new deltaproteobacterial order Candidatus Sinidesulfobacterales (Sva0485) by metagenomics and metatranscriptomics.</title>
        <authorList>
            <person name="Tan S."/>
            <person name="Liu J."/>
            <person name="Fang Y."/>
            <person name="Hedlund B."/>
            <person name="Lian Z.-H."/>
            <person name="Huang L.-Y."/>
            <person name="Li J.-T."/>
            <person name="Huang L.-N."/>
            <person name="Li W.-J."/>
            <person name="Jiang H.-C."/>
            <person name="Dong H.-L."/>
            <person name="Shu W.-S."/>
        </authorList>
    </citation>
    <scope>NUCLEOTIDE SEQUENCE [LARGE SCALE GENOMIC DNA]</scope>
    <source>
        <strain evidence="2">AP4</strain>
    </source>
</reference>
<dbReference type="GO" id="GO:0005524">
    <property type="term" value="F:ATP binding"/>
    <property type="evidence" value="ECO:0007669"/>
    <property type="project" value="UniProtKB-KW"/>
</dbReference>
<dbReference type="Pfam" id="PF13635">
    <property type="entry name" value="DUF4143"/>
    <property type="match status" value="1"/>
</dbReference>
<dbReference type="InterPro" id="IPR025420">
    <property type="entry name" value="DUF4143"/>
</dbReference>
<dbReference type="InterPro" id="IPR003593">
    <property type="entry name" value="AAA+_ATPase"/>
</dbReference>
<organism evidence="2 3">
    <name type="scientific">Candidatus Acidulodesulfobacterium acidiphilum</name>
    <dbReference type="NCBI Taxonomy" id="2597224"/>
    <lineage>
        <taxon>Bacteria</taxon>
        <taxon>Deltaproteobacteria</taxon>
        <taxon>Candidatus Acidulodesulfobacterales</taxon>
        <taxon>Candidatus Acidulodesulfobacterium</taxon>
    </lineage>
</organism>
<feature type="domain" description="AAA+ ATPase" evidence="1">
    <location>
        <begin position="17"/>
        <end position="127"/>
    </location>
</feature>
<dbReference type="EMBL" id="SHMQ01000015">
    <property type="protein sequence ID" value="RZV38715.1"/>
    <property type="molecule type" value="Genomic_DNA"/>
</dbReference>
<dbReference type="Pfam" id="PF13173">
    <property type="entry name" value="AAA_14"/>
    <property type="match status" value="1"/>
</dbReference>
<comment type="caution">
    <text evidence="2">The sequence shown here is derived from an EMBL/GenBank/DDBJ whole genome shotgun (WGS) entry which is preliminary data.</text>
</comment>
<protein>
    <submittedName>
        <fullName evidence="2">ATP-binding protein</fullName>
    </submittedName>
</protein>
<dbReference type="SMART" id="SM00382">
    <property type="entry name" value="AAA"/>
    <property type="match status" value="1"/>
</dbReference>
<evidence type="ECO:0000313" key="2">
    <source>
        <dbReference type="EMBL" id="RZV38715.1"/>
    </source>
</evidence>
<evidence type="ECO:0000259" key="1">
    <source>
        <dbReference type="SMART" id="SM00382"/>
    </source>
</evidence>
<dbReference type="Proteomes" id="UP000322454">
    <property type="component" value="Unassembled WGS sequence"/>
</dbReference>
<dbReference type="PANTHER" id="PTHR43566:SF1">
    <property type="entry name" value="AAA+ ATPASE DOMAIN-CONTAINING PROTEIN"/>
    <property type="match status" value="1"/>
</dbReference>
<sequence length="405" mass="47294">MYYKRELEDKIKAYLDKPEIIAVLGPRQVGKTTLLKKIYEESKDAVFLTFEDIELKLLFEEDIKSFVKLYIEPYKTIFIDEFQYVNEGGKKLKYIYDTSTGKKLLISGPSAINLSIEAIKYLTGRIFVFYLYSFSFSEFLSAADKPLHNIFIEEDKFSEQINKKIYKYLLNYLIYGGYPRILLAKDDDEKKEVLKNIVNIYLLRDIKDLISIADETKYYKLLKALALQIGNITVYNELAAVSGLDYYKTKRILSIFEKLFLVKFVTPYFSNKRIEISKNPKVFFMDLGIRNAILGDFKLIDDRVDKGALFENYIFRAFYENDKSVKYYRSKSGAEIDFIIDDKLPVEVKSKLSKPSVSKSFRSFIQKYNPDKGIILNSNTAGSLLIDKCNVLFLRHYMAEKPELY</sequence>
<dbReference type="Gene3D" id="3.40.50.300">
    <property type="entry name" value="P-loop containing nucleotide triphosphate hydrolases"/>
    <property type="match status" value="1"/>
</dbReference>
<gene>
    <name evidence="2" type="ORF">EVJ48_06295</name>
</gene>
<dbReference type="SUPFAM" id="SSF52540">
    <property type="entry name" value="P-loop containing nucleoside triphosphate hydrolases"/>
    <property type="match status" value="1"/>
</dbReference>
<name>A0A520XC68_9DELT</name>
<dbReference type="PANTHER" id="PTHR43566">
    <property type="entry name" value="CONSERVED PROTEIN"/>
    <property type="match status" value="1"/>
</dbReference>
<keyword evidence="2" id="KW-0067">ATP-binding</keyword>
<dbReference type="InterPro" id="IPR041682">
    <property type="entry name" value="AAA_14"/>
</dbReference>
<dbReference type="AlphaFoldDB" id="A0A520XC68"/>
<accession>A0A520XC68</accession>
<keyword evidence="2" id="KW-0547">Nucleotide-binding</keyword>